<sequence>MTAETAHAISPSAKEAWRLVGHYLHRLSHELPEQWRLRDHEASQCRERVWSLPTENGNDAQVALWLRLSDTEVPCDDPGCAAREMYLTSDGSGSVPASGPLPAFARREGLGYFEYRTHPHHGGWACDVDPVSVTWMSTALALYGGYMRINWFDMGGADSMAAGHSLWEVSAHQVREISRWTAIAGPDGVRDEGPTNPGATPVLPLPPEVEAKLKAAAAARR</sequence>
<accession>A0ABP7GAP3</accession>
<evidence type="ECO:0000313" key="3">
    <source>
        <dbReference type="Proteomes" id="UP001499884"/>
    </source>
</evidence>
<gene>
    <name evidence="2" type="ORF">GCM10023082_63610</name>
</gene>
<reference evidence="3" key="1">
    <citation type="journal article" date="2019" name="Int. J. Syst. Evol. Microbiol.">
        <title>The Global Catalogue of Microorganisms (GCM) 10K type strain sequencing project: providing services to taxonomists for standard genome sequencing and annotation.</title>
        <authorList>
            <consortium name="The Broad Institute Genomics Platform"/>
            <consortium name="The Broad Institute Genome Sequencing Center for Infectious Disease"/>
            <person name="Wu L."/>
            <person name="Ma J."/>
        </authorList>
    </citation>
    <scope>NUCLEOTIDE SEQUENCE [LARGE SCALE GENOMIC DNA]</scope>
    <source>
        <strain evidence="3">JCM 30846</strain>
    </source>
</reference>
<comment type="caution">
    <text evidence="2">The sequence shown here is derived from an EMBL/GenBank/DDBJ whole genome shotgun (WGS) entry which is preliminary data.</text>
</comment>
<evidence type="ECO:0000313" key="2">
    <source>
        <dbReference type="EMBL" id="GAA3760684.1"/>
    </source>
</evidence>
<dbReference type="Proteomes" id="UP001499884">
    <property type="component" value="Unassembled WGS sequence"/>
</dbReference>
<proteinExistence type="predicted"/>
<dbReference type="RefSeq" id="WP_345655308.1">
    <property type="nucleotide sequence ID" value="NZ_BAABEP010000088.1"/>
</dbReference>
<evidence type="ECO:0000256" key="1">
    <source>
        <dbReference type="SAM" id="MobiDB-lite"/>
    </source>
</evidence>
<dbReference type="EMBL" id="BAABEP010000088">
    <property type="protein sequence ID" value="GAA3760684.1"/>
    <property type="molecule type" value="Genomic_DNA"/>
</dbReference>
<organism evidence="2 3">
    <name type="scientific">Streptomyces tremellae</name>
    <dbReference type="NCBI Taxonomy" id="1124239"/>
    <lineage>
        <taxon>Bacteria</taxon>
        <taxon>Bacillati</taxon>
        <taxon>Actinomycetota</taxon>
        <taxon>Actinomycetes</taxon>
        <taxon>Kitasatosporales</taxon>
        <taxon>Streptomycetaceae</taxon>
        <taxon>Streptomyces</taxon>
    </lineage>
</organism>
<protein>
    <submittedName>
        <fullName evidence="2">Uncharacterized protein</fullName>
    </submittedName>
</protein>
<name>A0ABP7GAP3_9ACTN</name>
<keyword evidence="3" id="KW-1185">Reference proteome</keyword>
<feature type="region of interest" description="Disordered" evidence="1">
    <location>
        <begin position="185"/>
        <end position="205"/>
    </location>
</feature>